<gene>
    <name evidence="1" type="ORF">DERYTH_LOCUS411</name>
</gene>
<dbReference type="Proteomes" id="UP000789405">
    <property type="component" value="Unassembled WGS sequence"/>
</dbReference>
<organism evidence="1 2">
    <name type="scientific">Dentiscutata erythropus</name>
    <dbReference type="NCBI Taxonomy" id="1348616"/>
    <lineage>
        <taxon>Eukaryota</taxon>
        <taxon>Fungi</taxon>
        <taxon>Fungi incertae sedis</taxon>
        <taxon>Mucoromycota</taxon>
        <taxon>Glomeromycotina</taxon>
        <taxon>Glomeromycetes</taxon>
        <taxon>Diversisporales</taxon>
        <taxon>Gigasporaceae</taxon>
        <taxon>Dentiscutata</taxon>
    </lineage>
</organism>
<evidence type="ECO:0000313" key="2">
    <source>
        <dbReference type="Proteomes" id="UP000789405"/>
    </source>
</evidence>
<sequence length="56" mass="6354">MLNKINAANVPPTTLWESIVEVTFMDSGHDHTFMGALRVEIKLNISTSQNQIKIWI</sequence>
<comment type="caution">
    <text evidence="1">The sequence shown here is derived from an EMBL/GenBank/DDBJ whole genome shotgun (WGS) entry which is preliminary data.</text>
</comment>
<proteinExistence type="predicted"/>
<accession>A0A9N8YQA3</accession>
<protein>
    <submittedName>
        <fullName evidence="1">12133_t:CDS:1</fullName>
    </submittedName>
</protein>
<name>A0A9N8YQA3_9GLOM</name>
<dbReference type="AlphaFoldDB" id="A0A9N8YQA3"/>
<dbReference type="EMBL" id="CAJVPY010000090">
    <property type="protein sequence ID" value="CAG8449221.1"/>
    <property type="molecule type" value="Genomic_DNA"/>
</dbReference>
<keyword evidence="2" id="KW-1185">Reference proteome</keyword>
<evidence type="ECO:0000313" key="1">
    <source>
        <dbReference type="EMBL" id="CAG8449221.1"/>
    </source>
</evidence>
<reference evidence="1" key="1">
    <citation type="submission" date="2021-06" db="EMBL/GenBank/DDBJ databases">
        <authorList>
            <person name="Kallberg Y."/>
            <person name="Tangrot J."/>
            <person name="Rosling A."/>
        </authorList>
    </citation>
    <scope>NUCLEOTIDE SEQUENCE</scope>
    <source>
        <strain evidence="1">MA453B</strain>
    </source>
</reference>